<feature type="repeat" description="ANK" evidence="2">
    <location>
        <begin position="1114"/>
        <end position="1149"/>
    </location>
</feature>
<dbReference type="Pfam" id="PF01370">
    <property type="entry name" value="Epimerase"/>
    <property type="match status" value="1"/>
</dbReference>
<reference evidence="6" key="1">
    <citation type="submission" date="2023-02" db="EMBL/GenBank/DDBJ databases">
        <authorList>
            <person name="Palmer J.M."/>
        </authorList>
    </citation>
    <scope>NUCLEOTIDE SEQUENCE</scope>
    <source>
        <strain evidence="6">FW57</strain>
    </source>
</reference>
<evidence type="ECO:0000313" key="6">
    <source>
        <dbReference type="EMBL" id="KAG7294558.1"/>
    </source>
</evidence>
<dbReference type="InterPro" id="IPR036770">
    <property type="entry name" value="Ankyrin_rpt-contain_sf"/>
</dbReference>
<dbReference type="Gene3D" id="3.40.50.300">
    <property type="entry name" value="P-loop containing nucleotide triphosphate hydrolases"/>
    <property type="match status" value="1"/>
</dbReference>
<dbReference type="InterPro" id="IPR027417">
    <property type="entry name" value="P-loop_NTPase"/>
</dbReference>
<feature type="region of interest" description="Disordered" evidence="3">
    <location>
        <begin position="541"/>
        <end position="560"/>
    </location>
</feature>
<dbReference type="Gene3D" id="1.25.40.20">
    <property type="entry name" value="Ankyrin repeat-containing domain"/>
    <property type="match status" value="3"/>
</dbReference>
<name>A0AAD4I6U4_9PEZI</name>
<dbReference type="EMBL" id="JAHCVI010000001">
    <property type="protein sequence ID" value="KAG7294558.1"/>
    <property type="molecule type" value="Genomic_DNA"/>
</dbReference>
<dbReference type="Proteomes" id="UP001197093">
    <property type="component" value="Unassembled WGS sequence"/>
</dbReference>
<evidence type="ECO:0000259" key="4">
    <source>
        <dbReference type="Pfam" id="PF01370"/>
    </source>
</evidence>
<feature type="region of interest" description="Disordered" evidence="3">
    <location>
        <begin position="756"/>
        <end position="821"/>
    </location>
</feature>
<dbReference type="Pfam" id="PF12796">
    <property type="entry name" value="Ank_2"/>
    <property type="match status" value="1"/>
</dbReference>
<evidence type="ECO:0000256" key="2">
    <source>
        <dbReference type="PROSITE-ProRule" id="PRU00023"/>
    </source>
</evidence>
<proteinExistence type="predicted"/>
<dbReference type="SUPFAM" id="SSF51735">
    <property type="entry name" value="NAD(P)-binding Rossmann-fold domains"/>
    <property type="match status" value="1"/>
</dbReference>
<organism evidence="6 7">
    <name type="scientific">Staphylotrichum longicolle</name>
    <dbReference type="NCBI Taxonomy" id="669026"/>
    <lineage>
        <taxon>Eukaryota</taxon>
        <taxon>Fungi</taxon>
        <taxon>Dikarya</taxon>
        <taxon>Ascomycota</taxon>
        <taxon>Pezizomycotina</taxon>
        <taxon>Sordariomycetes</taxon>
        <taxon>Sordariomycetidae</taxon>
        <taxon>Sordariales</taxon>
        <taxon>Chaetomiaceae</taxon>
        <taxon>Staphylotrichum</taxon>
    </lineage>
</organism>
<sequence>MDGLSIAAAVVGVVDFSGKVIAACSTYISTLKDAPNELFLIQAEVATLQAIVRTLDLPQGPGLPAAGNSPSTHALRAPDGTLARCQRSLQELLELLVPRGAKHTHRASRSPSRLYKFTAFRLASLLSPKHASISGPQTKTLYEDLGWTAFDLASWPSKQKKVQQLLVEIMRHKTTISLALEVESSHEAYVKWSTKGGVLWMNGIAGYGKSILISSIIQQLQLVRPAKQLRLAYFYFDKEQEGITTSSDLLRSIVAQLIQQSDMREGDFSNWFGPDAEAARELFQTPTSEMLEDAVAPIVGTNKVVVVIDALDECEDTKTLLRLITRLRGTGSIDILMSSRLSIPIKKAWDQLAMSHPGTCHELALSPSMNESDITGYVSQMVESMVLTGELALRAPKLQATIVEALTSRADGIPETNLVQFSHHTVREYLESVGKNVATFLDFTKVDAHAEIARTCLSYLQLAEVTGRLHTMTFSYFHRGELDSGDFAFIHYAAKHWIRHAQQTTTRAGKGTLTGLLYAFFFTAAGCFQAWRAVTEPPWDAWEKNRPASRPEPEGHPREAASAPLHAMRAGTLRAVQRAVASVGYQPSPPQWAARRLHGFLSNANPRLGRTGIEPTIVSLHAFHYLARLNHPQCLARALIHQPGSSSLATDVGGPLRSTPLHEAAKHSSYEFLATLLEFFRDDPNPLDAADILGRTALFYASQAGDVRAVQLLRIKGARTSRADWYQSTPLHEAVGRGHHAVVAALLSDRVRVSDAGSAGLEGPPTTPLPPATSKPEDRCFLLPTTTTPATDYDECPATFSPPPPSGRPDPTVGAADAADETPLSKACRLGDREMATMLAQRASGRAVVDAVWACLRGGADAVMLETVVTACVQRPSWAPGEAPLHELARDRGGGGGDGAVSTRHPSDSFCGAWLSILKALLRNGYPVDLEDEEGATSLAYALNHAHEDMSLELLGRGAQLAKALGGNESPHSLGGLFMNAVAGDFIHVLNPLLEAGASRRVQNEGGETPLAMALATLTRTVFSQQHAKGHLRAVSMLASWDRAANTFPSESGDRTIERLLASFGSAPRRLAAPLNKMSLTRSQTAITLGRTNDAEAIQMLIDAGADVGCRDEYGRTPLHLQILNRGPGLRARLTVLLEAGADPTALDNRGESVMEMLRTSISEARARGAGPTDVEDLLLRYGAEKLDVKVEYSHEGANSFVGAHVINSLIAAGHHVIGTVRRENLVDQIYALHPEWKQNLELVVVKDYAEESSWDEVFSKYSLDHSMETDIRNPNSNLALLRSAHRNASGIKSIAVTGSVNALTTGSPEELLAGPITNKTWLPISQEQAREMNNAYISYCSAKKEGELAIWDFVETEKPSFAVTVLLPALIFGPPLQPLKCLKSLNYSTNVIYSFISGQHETIPATSFPSFVDVRDLADAHVKVLTKPEAANRRLLINGKPMTYTALVHALAKVPELKERLPAESGEDAKVTPARIDAEEDNKLLGLTFRTVEETMADTAKRLLELERAESS</sequence>
<evidence type="ECO:0000259" key="5">
    <source>
        <dbReference type="Pfam" id="PF24883"/>
    </source>
</evidence>
<feature type="domain" description="Nephrocystin 3-like N-terminal" evidence="5">
    <location>
        <begin position="185"/>
        <end position="340"/>
    </location>
</feature>
<dbReference type="SMART" id="SM00248">
    <property type="entry name" value="ANK"/>
    <property type="match status" value="7"/>
</dbReference>
<protein>
    <recommendedName>
        <fullName evidence="8">Ankyrin repeat protein</fullName>
    </recommendedName>
</protein>
<evidence type="ECO:0000256" key="1">
    <source>
        <dbReference type="ARBA" id="ARBA00022737"/>
    </source>
</evidence>
<dbReference type="SUPFAM" id="SSF48403">
    <property type="entry name" value="Ankyrin repeat"/>
    <property type="match status" value="1"/>
</dbReference>
<feature type="compositionally biased region" description="Basic and acidic residues" evidence="3">
    <location>
        <begin position="541"/>
        <end position="559"/>
    </location>
</feature>
<dbReference type="InterPro" id="IPR056884">
    <property type="entry name" value="NPHP3-like_N"/>
</dbReference>
<dbReference type="InterPro" id="IPR036291">
    <property type="entry name" value="NAD(P)-bd_dom_sf"/>
</dbReference>
<feature type="domain" description="NAD-dependent epimerase/dehydratase" evidence="4">
    <location>
        <begin position="1197"/>
        <end position="1432"/>
    </location>
</feature>
<dbReference type="InterPro" id="IPR002110">
    <property type="entry name" value="Ankyrin_rpt"/>
</dbReference>
<gene>
    <name evidence="6" type="ORF">NEMBOFW57_004633</name>
</gene>
<evidence type="ECO:0000256" key="3">
    <source>
        <dbReference type="SAM" id="MobiDB-lite"/>
    </source>
</evidence>
<accession>A0AAD4I6U4</accession>
<dbReference type="PANTHER" id="PTHR10039">
    <property type="entry name" value="AMELOGENIN"/>
    <property type="match status" value="1"/>
</dbReference>
<evidence type="ECO:0000313" key="7">
    <source>
        <dbReference type="Proteomes" id="UP001197093"/>
    </source>
</evidence>
<dbReference type="InterPro" id="IPR001509">
    <property type="entry name" value="Epimerase_deHydtase"/>
</dbReference>
<dbReference type="Gene3D" id="3.40.50.720">
    <property type="entry name" value="NAD(P)-binding Rossmann-like Domain"/>
    <property type="match status" value="1"/>
</dbReference>
<dbReference type="PROSITE" id="PS50088">
    <property type="entry name" value="ANK_REPEAT"/>
    <property type="match status" value="1"/>
</dbReference>
<evidence type="ECO:0008006" key="8">
    <source>
        <dbReference type="Google" id="ProtNLM"/>
    </source>
</evidence>
<keyword evidence="7" id="KW-1185">Reference proteome</keyword>
<comment type="caution">
    <text evidence="6">The sequence shown here is derived from an EMBL/GenBank/DDBJ whole genome shotgun (WGS) entry which is preliminary data.</text>
</comment>
<keyword evidence="2" id="KW-0040">ANK repeat</keyword>
<dbReference type="Pfam" id="PF24883">
    <property type="entry name" value="NPHP3_N"/>
    <property type="match status" value="1"/>
</dbReference>
<keyword evidence="1" id="KW-0677">Repeat</keyword>
<dbReference type="PANTHER" id="PTHR10039:SF14">
    <property type="entry name" value="NACHT DOMAIN-CONTAINING PROTEIN"/>
    <property type="match status" value="1"/>
</dbReference>